<evidence type="ECO:0000256" key="4">
    <source>
        <dbReference type="ARBA" id="ARBA00006972"/>
    </source>
</evidence>
<feature type="region of interest" description="Disordered" evidence="16">
    <location>
        <begin position="434"/>
        <end position="479"/>
    </location>
</feature>
<dbReference type="EMBL" id="JAAPAO010000018">
    <property type="protein sequence ID" value="KAF4677219.1"/>
    <property type="molecule type" value="Genomic_DNA"/>
</dbReference>
<dbReference type="PANTHER" id="PTHR11753">
    <property type="entry name" value="ADAPTOR COMPLEXES SMALL SUBUNIT FAMILY"/>
    <property type="match status" value="1"/>
</dbReference>
<keyword evidence="5" id="KW-0813">Transport</keyword>
<dbReference type="Gene3D" id="3.40.50.1240">
    <property type="entry name" value="Phosphoglycerate mutase-like"/>
    <property type="match status" value="1"/>
</dbReference>
<keyword evidence="6" id="KW-0227">DNA damage</keyword>
<dbReference type="InterPro" id="IPR001345">
    <property type="entry name" value="PG/BPGM_mutase_AS"/>
</dbReference>
<dbReference type="CDD" id="cd07067">
    <property type="entry name" value="HP_PGM_like"/>
    <property type="match status" value="1"/>
</dbReference>
<feature type="compositionally biased region" description="Basic and acidic residues" evidence="16">
    <location>
        <begin position="1266"/>
        <end position="1279"/>
    </location>
</feature>
<dbReference type="InterPro" id="IPR022775">
    <property type="entry name" value="AP_mu_sigma_su"/>
</dbReference>
<evidence type="ECO:0000313" key="19">
    <source>
        <dbReference type="Proteomes" id="UP000591131"/>
    </source>
</evidence>
<evidence type="ECO:0000256" key="1">
    <source>
        <dbReference type="ARBA" id="ARBA00004123"/>
    </source>
</evidence>
<evidence type="ECO:0000256" key="11">
    <source>
        <dbReference type="ARBA" id="ARBA00023242"/>
    </source>
</evidence>
<dbReference type="GO" id="GO:0006281">
    <property type="term" value="P:DNA repair"/>
    <property type="evidence" value="ECO:0007669"/>
    <property type="project" value="UniProtKB-KW"/>
</dbReference>
<comment type="caution">
    <text evidence="18">The sequence shown here is derived from an EMBL/GenBank/DDBJ whole genome shotgun (WGS) entry which is preliminary data.</text>
</comment>
<feature type="coiled-coil region" evidence="15">
    <location>
        <begin position="648"/>
        <end position="675"/>
    </location>
</feature>
<evidence type="ECO:0000256" key="8">
    <source>
        <dbReference type="ARBA" id="ARBA00023136"/>
    </source>
</evidence>
<dbReference type="InterPro" id="IPR013078">
    <property type="entry name" value="His_Pase_superF_clade-1"/>
</dbReference>
<accession>A0A7J6N012</accession>
<dbReference type="GO" id="GO:0033557">
    <property type="term" value="C:Slx1-Slx4 complex"/>
    <property type="evidence" value="ECO:0007669"/>
    <property type="project" value="InterPro"/>
</dbReference>
<dbReference type="Proteomes" id="UP000591131">
    <property type="component" value="Unassembled WGS sequence"/>
</dbReference>
<organism evidence="18 19">
    <name type="scientific">Perkinsus chesapeaki</name>
    <name type="common">Clam parasite</name>
    <name type="synonym">Perkinsus andrewsi</name>
    <dbReference type="NCBI Taxonomy" id="330153"/>
    <lineage>
        <taxon>Eukaryota</taxon>
        <taxon>Sar</taxon>
        <taxon>Alveolata</taxon>
        <taxon>Perkinsozoa</taxon>
        <taxon>Perkinsea</taxon>
        <taxon>Perkinsida</taxon>
        <taxon>Perkinsidae</taxon>
        <taxon>Perkinsus</taxon>
    </lineage>
</organism>
<feature type="compositionally biased region" description="Low complexity" evidence="16">
    <location>
        <begin position="1157"/>
        <end position="1170"/>
    </location>
</feature>
<evidence type="ECO:0000256" key="12">
    <source>
        <dbReference type="ARBA" id="ARBA00029496"/>
    </source>
</evidence>
<name>A0A7J6N012_PERCH</name>
<keyword evidence="8" id="KW-0472">Membrane</keyword>
<feature type="binding site" evidence="14">
    <location>
        <position position="295"/>
    </location>
    <ligand>
        <name>substrate</name>
    </ligand>
</feature>
<comment type="similarity">
    <text evidence="4">Belongs to the adaptor complexes small subunit family.</text>
</comment>
<feature type="compositionally biased region" description="Polar residues" evidence="16">
    <location>
        <begin position="460"/>
        <end position="472"/>
    </location>
</feature>
<dbReference type="Pfam" id="PF01217">
    <property type="entry name" value="Clat_adaptor_s"/>
    <property type="match status" value="1"/>
</dbReference>
<dbReference type="SMART" id="SM00855">
    <property type="entry name" value="PGAM"/>
    <property type="match status" value="1"/>
</dbReference>
<evidence type="ECO:0000256" key="9">
    <source>
        <dbReference type="ARBA" id="ARBA00023172"/>
    </source>
</evidence>
<protein>
    <recommendedName>
        <fullName evidence="12">Structure-specific endonuclease subunit SLX4</fullName>
    </recommendedName>
</protein>
<feature type="compositionally biased region" description="Polar residues" evidence="16">
    <location>
        <begin position="1035"/>
        <end position="1045"/>
    </location>
</feature>
<dbReference type="GO" id="GO:0006886">
    <property type="term" value="P:intracellular protein transport"/>
    <property type="evidence" value="ECO:0007669"/>
    <property type="project" value="InterPro"/>
</dbReference>
<dbReference type="InterPro" id="IPR000804">
    <property type="entry name" value="Clathrin_sm-chain_CS"/>
</dbReference>
<feature type="region of interest" description="Disordered" evidence="16">
    <location>
        <begin position="750"/>
        <end position="775"/>
    </location>
</feature>
<dbReference type="OrthoDB" id="354304at2759"/>
<evidence type="ECO:0000259" key="17">
    <source>
        <dbReference type="Pfam" id="PF01217"/>
    </source>
</evidence>
<evidence type="ECO:0000256" key="5">
    <source>
        <dbReference type="ARBA" id="ARBA00022448"/>
    </source>
</evidence>
<dbReference type="GO" id="GO:0030117">
    <property type="term" value="C:membrane coat"/>
    <property type="evidence" value="ECO:0007669"/>
    <property type="project" value="InterPro"/>
</dbReference>
<evidence type="ECO:0000256" key="7">
    <source>
        <dbReference type="ARBA" id="ARBA00022927"/>
    </source>
</evidence>
<evidence type="ECO:0000256" key="6">
    <source>
        <dbReference type="ARBA" id="ARBA00022763"/>
    </source>
</evidence>
<dbReference type="GO" id="GO:0016192">
    <property type="term" value="P:vesicle-mediated transport"/>
    <property type="evidence" value="ECO:0007669"/>
    <property type="project" value="InterPro"/>
</dbReference>
<feature type="active site" description="Tele-phosphohistidine intermediate" evidence="13">
    <location>
        <position position="193"/>
    </location>
</feature>
<keyword evidence="7" id="KW-0653">Protein transport</keyword>
<feature type="active site" description="Proton donor/acceptor" evidence="13">
    <location>
        <position position="284"/>
    </location>
</feature>
<dbReference type="Pfam" id="PF00300">
    <property type="entry name" value="His_Phos_1"/>
    <property type="match status" value="1"/>
</dbReference>
<comment type="subcellular location">
    <subcellularLocation>
        <location evidence="2">Endomembrane system</location>
    </subcellularLocation>
    <subcellularLocation>
        <location evidence="1">Nucleus</location>
    </subcellularLocation>
</comment>
<feature type="domain" description="AP complex mu/sigma subunit" evidence="17">
    <location>
        <begin position="1"/>
        <end position="151"/>
    </location>
</feature>
<evidence type="ECO:0000256" key="3">
    <source>
        <dbReference type="ARBA" id="ARBA00006661"/>
    </source>
</evidence>
<feature type="region of interest" description="Disordered" evidence="16">
    <location>
        <begin position="1145"/>
        <end position="1170"/>
    </location>
</feature>
<dbReference type="GO" id="GO:0006310">
    <property type="term" value="P:DNA recombination"/>
    <property type="evidence" value="ECO:0007669"/>
    <property type="project" value="UniProtKB-KW"/>
</dbReference>
<dbReference type="SUPFAM" id="SSF53254">
    <property type="entry name" value="Phosphoglycerate mutase-like"/>
    <property type="match status" value="1"/>
</dbReference>
<dbReference type="GO" id="GO:0012505">
    <property type="term" value="C:endomembrane system"/>
    <property type="evidence" value="ECO:0007669"/>
    <property type="project" value="UniProtKB-SubCell"/>
</dbReference>
<keyword evidence="11" id="KW-0539">Nucleus</keyword>
<keyword evidence="10" id="KW-0234">DNA repair</keyword>
<evidence type="ECO:0000256" key="15">
    <source>
        <dbReference type="SAM" id="Coils"/>
    </source>
</evidence>
<dbReference type="GO" id="GO:0006260">
    <property type="term" value="P:DNA replication"/>
    <property type="evidence" value="ECO:0007669"/>
    <property type="project" value="InterPro"/>
</dbReference>
<feature type="compositionally biased region" description="Basic residues" evidence="16">
    <location>
        <begin position="1351"/>
        <end position="1366"/>
    </location>
</feature>
<dbReference type="GO" id="GO:0003824">
    <property type="term" value="F:catalytic activity"/>
    <property type="evidence" value="ECO:0007669"/>
    <property type="project" value="InterPro"/>
</dbReference>
<dbReference type="PROSITE" id="PS00175">
    <property type="entry name" value="PG_MUTASE"/>
    <property type="match status" value="1"/>
</dbReference>
<dbReference type="InterPro" id="IPR018574">
    <property type="entry name" value="Structure-sp_endonuc_su_Slx4"/>
</dbReference>
<evidence type="ECO:0000256" key="14">
    <source>
        <dbReference type="PIRSR" id="PIRSR613078-2"/>
    </source>
</evidence>
<dbReference type="InterPro" id="IPR011012">
    <property type="entry name" value="Longin-like_dom_sf"/>
</dbReference>
<feature type="region of interest" description="Disordered" evidence="16">
    <location>
        <begin position="884"/>
        <end position="904"/>
    </location>
</feature>
<evidence type="ECO:0000313" key="18">
    <source>
        <dbReference type="EMBL" id="KAF4677219.1"/>
    </source>
</evidence>
<keyword evidence="9" id="KW-0233">DNA recombination</keyword>
<evidence type="ECO:0000256" key="2">
    <source>
        <dbReference type="ARBA" id="ARBA00004308"/>
    </source>
</evidence>
<dbReference type="Pfam" id="PF09494">
    <property type="entry name" value="Slx4"/>
    <property type="match status" value="1"/>
</dbReference>
<feature type="region of interest" description="Disordered" evidence="16">
    <location>
        <begin position="1347"/>
        <end position="1366"/>
    </location>
</feature>
<gene>
    <name evidence="18" type="ORF">FOL47_002782</name>
</gene>
<reference evidence="18 19" key="1">
    <citation type="submission" date="2020-04" db="EMBL/GenBank/DDBJ databases">
        <title>Perkinsus chesapeaki whole genome sequence.</title>
        <authorList>
            <person name="Bogema D.R."/>
        </authorList>
    </citation>
    <scope>NUCLEOTIDE SEQUENCE [LARGE SCALE GENOMIC DNA]</scope>
    <source>
        <strain evidence="18">ATCC PRA-425</strain>
    </source>
</reference>
<proteinExistence type="inferred from homology"/>
<keyword evidence="15" id="KW-0175">Coiled coil</keyword>
<keyword evidence="19" id="KW-1185">Reference proteome</keyword>
<dbReference type="SUPFAM" id="SSF64356">
    <property type="entry name" value="SNARE-like"/>
    <property type="match status" value="1"/>
</dbReference>
<sequence>MILAALVFNNGGKTRLARFYTAIPLAARQPLIHRVHAILRARPDDSCCCIVSEALPELIDVNDRRGSRRNVRIIYKHFATLYFAFIVDETESDLAVLDLIQVLVQVLDSSFDSVCELDLVYHFDKANYVLDEVVMGGMVLESNVDTIRAALREQALQFVAALSSPLPHHPCILMASWRLAYKNMPVDLILVRHGESEGNLAQKMAQQGDAPNPWTSGFRARHNSKYRLTDRGRAQAEAAGKWIKDHVGEAFDICLTSEYIRAMETAAYLHIQEAEWRTEFFLRERDRGVLANKSKMERRREHADEIERQDRDSFYFQPSGGESIANLCLRVESVIKHLQKGSAGLRVIIVCHGGVIKAFRALIYNGMVVHYSRRDPTTGLIADHYHWVRCSCPWRPSLVNEEWIHFAPHVLSNDMLLSEVQKVPQFVNEAFDPHLGRYPHEEPSSPTSDYAETVTERPSRSSLRAPSYQPQASEADEETLTIDVGSDLDADDFQARSLDMSPTDRPHSNSPMNYEFRQSSVFSLGSQSSFVVPPPMASSFGSSGRGSLGDSFVSAPIDERPEPVAALLKGHSSSSLHKDHLDHARLGRVGESGSEAGAEFDRIMPPRKNTRRKTRGLPRCLDELDMEQDDITKYFKPKNGAAWTVAEVELIKRRIATADRKIATLQLEKERLLNVLHEVPVELLSPGGPDSPSPRPSKVKVVDISQANDEANLMTFTNPYADREAAVIRIMGRISYCCVDDLLAPSERPALGTNAKPAEGNSKASASSLEIPARPEGLPSPFPRVLDQHGPYLSNYPTVPGFLDDYDELFVMSNTELVATADELESTLTKYLDPRVYSRDDLHYFANNAVDFLSRLYAGVERNKAKGVRLDAVKRYLEELFKKHPRPKVPAEDTPPPAAEPSPSLARNMQLTHFCEPQESPQQPVEPQQDIDQTELMDDEEEPVPEALALTPNEMVSDNEGPAHFRCSVATSATVQQEGSQELDWDIDLDHVPSSPIIEVSADELSMMGDEHSRGPPSQLPLAFSDDDDDIQCLSGGSISTTPAKASSAGDAPSEDDTAWLDALPLVERIKALGAMRRGSDVSRWANGSWKRARLSLASLGVPEPPGESTLPYDDEATAAAASLSDPFMSDDAFAGAVMVGGSSQGALPETGSSKGSAEPRAAVESAADARAGRSVLDSMAWDTLKDEELKRWMSFFGLKVTAGTTSRGNMIRTLGEIAKYTRSLRLLCTHVDRYVDKGSAAVAESSMAEPELPKRKRQKKSPAKKSREEKKREADEKRKTNKKALVHAIRKDADIWQRMLLFETIDITDLANRLKEQDPSLVCDQTLLRELLEEQGVQFCNTLQAGTQRHATRKPRGPPRHAARA</sequence>
<dbReference type="PROSITE" id="PS00989">
    <property type="entry name" value="CLAT_ADAPTOR_S"/>
    <property type="match status" value="1"/>
</dbReference>
<feature type="compositionally biased region" description="Basic residues" evidence="16">
    <location>
        <begin position="1255"/>
        <end position="1265"/>
    </location>
</feature>
<evidence type="ECO:0000256" key="16">
    <source>
        <dbReference type="SAM" id="MobiDB-lite"/>
    </source>
</evidence>
<feature type="region of interest" description="Disordered" evidence="16">
    <location>
        <begin position="1008"/>
        <end position="1056"/>
    </location>
</feature>
<feature type="compositionally biased region" description="Basic and acidic residues" evidence="16">
    <location>
        <begin position="434"/>
        <end position="443"/>
    </location>
</feature>
<feature type="region of interest" description="Disordered" evidence="16">
    <location>
        <begin position="1243"/>
        <end position="1284"/>
    </location>
</feature>
<evidence type="ECO:0000256" key="10">
    <source>
        <dbReference type="ARBA" id="ARBA00023204"/>
    </source>
</evidence>
<dbReference type="InterPro" id="IPR029033">
    <property type="entry name" value="His_PPase_superfam"/>
</dbReference>
<feature type="binding site" evidence="14">
    <location>
        <begin position="192"/>
        <end position="199"/>
    </location>
    <ligand>
        <name>substrate</name>
    </ligand>
</feature>
<dbReference type="Gene3D" id="3.30.450.60">
    <property type="match status" value="1"/>
</dbReference>
<dbReference type="InterPro" id="IPR016635">
    <property type="entry name" value="AP_complex_ssu"/>
</dbReference>
<evidence type="ECO:0000256" key="13">
    <source>
        <dbReference type="PIRSR" id="PIRSR613078-1"/>
    </source>
</evidence>
<feature type="binding site" evidence="14">
    <location>
        <position position="261"/>
    </location>
    <ligand>
        <name>substrate</name>
    </ligand>
</feature>
<comment type="similarity">
    <text evidence="3">Belongs to the SLX4 family.</text>
</comment>